<dbReference type="EMBL" id="KE345970">
    <property type="protein sequence ID" value="EXC22519.1"/>
    <property type="molecule type" value="Genomic_DNA"/>
</dbReference>
<keyword evidence="2" id="KW-1185">Reference proteome</keyword>
<accession>W9SAG8</accession>
<proteinExistence type="predicted"/>
<dbReference type="PANTHER" id="PTHR33600:SF5">
    <property type="entry name" value="PLASTID DIVISION PROTEIN PDV1"/>
    <property type="match status" value="1"/>
</dbReference>
<dbReference type="InterPro" id="IPR038939">
    <property type="entry name" value="PDV1/PDV2"/>
</dbReference>
<gene>
    <name evidence="1" type="ORF">L484_003069</name>
</gene>
<dbReference type="GO" id="GO:0010020">
    <property type="term" value="P:chloroplast fission"/>
    <property type="evidence" value="ECO:0007669"/>
    <property type="project" value="InterPro"/>
</dbReference>
<dbReference type="PANTHER" id="PTHR33600">
    <property type="entry name" value="PLASTID DIVISION PROTEIN PDV2"/>
    <property type="match status" value="1"/>
</dbReference>
<name>W9SAG8_9ROSA</name>
<evidence type="ECO:0000313" key="1">
    <source>
        <dbReference type="EMBL" id="EXC22519.1"/>
    </source>
</evidence>
<sequence length="220" mass="25446">MELNKDLISSLIERAWSLHGRLNCEIEKSVKFCRFCSEYGRYCDIADPTPFEERKRLIVIRDSVKHVQNILLSLEKLQAWQLKERHEAWTSLEESRLVLIELARNYKGTPPDVVGEINARFGDEKAINANPQKIWPHDLICGIRNIFINWKWQKAVGFAVKFLIFTTSISSLVHLNHTRNLSSTPRRRKVVSFLDSTEAEMRDSLLTISSSPLNVFHGRG</sequence>
<dbReference type="Proteomes" id="UP000030645">
    <property type="component" value="Unassembled WGS sequence"/>
</dbReference>
<dbReference type="eggNOG" id="ENOG502S19J">
    <property type="taxonomic scope" value="Eukaryota"/>
</dbReference>
<dbReference type="AlphaFoldDB" id="W9SAG8"/>
<organism evidence="1 2">
    <name type="scientific">Morus notabilis</name>
    <dbReference type="NCBI Taxonomy" id="981085"/>
    <lineage>
        <taxon>Eukaryota</taxon>
        <taxon>Viridiplantae</taxon>
        <taxon>Streptophyta</taxon>
        <taxon>Embryophyta</taxon>
        <taxon>Tracheophyta</taxon>
        <taxon>Spermatophyta</taxon>
        <taxon>Magnoliopsida</taxon>
        <taxon>eudicotyledons</taxon>
        <taxon>Gunneridae</taxon>
        <taxon>Pentapetalae</taxon>
        <taxon>rosids</taxon>
        <taxon>fabids</taxon>
        <taxon>Rosales</taxon>
        <taxon>Moraceae</taxon>
        <taxon>Moreae</taxon>
        <taxon>Morus</taxon>
    </lineage>
</organism>
<protein>
    <submittedName>
        <fullName evidence="1">Uncharacterized protein</fullName>
    </submittedName>
</protein>
<evidence type="ECO:0000313" key="2">
    <source>
        <dbReference type="Proteomes" id="UP000030645"/>
    </source>
</evidence>
<reference evidence="2" key="1">
    <citation type="submission" date="2013-01" db="EMBL/GenBank/DDBJ databases">
        <title>Draft Genome Sequence of a Mulberry Tree, Morus notabilis C.K. Schneid.</title>
        <authorList>
            <person name="He N."/>
            <person name="Zhao S."/>
        </authorList>
    </citation>
    <scope>NUCLEOTIDE SEQUENCE</scope>
</reference>